<organism evidence="7 8">
    <name type="scientific">Botrimarina colliarenosi</name>
    <dbReference type="NCBI Taxonomy" id="2528001"/>
    <lineage>
        <taxon>Bacteria</taxon>
        <taxon>Pseudomonadati</taxon>
        <taxon>Planctomycetota</taxon>
        <taxon>Planctomycetia</taxon>
        <taxon>Pirellulales</taxon>
        <taxon>Lacipirellulaceae</taxon>
        <taxon>Botrimarina</taxon>
    </lineage>
</organism>
<reference evidence="7 8" key="1">
    <citation type="submission" date="2019-02" db="EMBL/GenBank/DDBJ databases">
        <title>Deep-cultivation of Planctomycetes and their phenomic and genomic characterization uncovers novel biology.</title>
        <authorList>
            <person name="Wiegand S."/>
            <person name="Jogler M."/>
            <person name="Boedeker C."/>
            <person name="Pinto D."/>
            <person name="Vollmers J."/>
            <person name="Rivas-Marin E."/>
            <person name="Kohn T."/>
            <person name="Peeters S.H."/>
            <person name="Heuer A."/>
            <person name="Rast P."/>
            <person name="Oberbeckmann S."/>
            <person name="Bunk B."/>
            <person name="Jeske O."/>
            <person name="Meyerdierks A."/>
            <person name="Storesund J.E."/>
            <person name="Kallscheuer N."/>
            <person name="Luecker S."/>
            <person name="Lage O.M."/>
            <person name="Pohl T."/>
            <person name="Merkel B.J."/>
            <person name="Hornburger P."/>
            <person name="Mueller R.-W."/>
            <person name="Bruemmer F."/>
            <person name="Labrenz M."/>
            <person name="Spormann A.M."/>
            <person name="Op Den Camp H."/>
            <person name="Overmann J."/>
            <person name="Amann R."/>
            <person name="Jetten M.S.M."/>
            <person name="Mascher T."/>
            <person name="Medema M.H."/>
            <person name="Devos D.P."/>
            <person name="Kaster A.-K."/>
            <person name="Ovreas L."/>
            <person name="Rohde M."/>
            <person name="Galperin M.Y."/>
            <person name="Jogler C."/>
        </authorList>
    </citation>
    <scope>NUCLEOTIDE SEQUENCE [LARGE SCALE GENOMIC DNA]</scope>
    <source>
        <strain evidence="7 8">Pla108</strain>
    </source>
</reference>
<keyword evidence="3 5" id="KW-1133">Transmembrane helix</keyword>
<sequence length="361" mass="37396">MDPATIAFSILGGFVGLIIGGELLVRGASNLAAAFKVPPLIIGLTVVALGTSAPELAVSVQSCYVGKTDLAVGNVVGSNLANLLFILGTAALVGPLAVSNQLFRLDIPVMIAAAAALFALGSDGEISRGEGITLTIAMVLYLIWTVNEGKREGKKLEEELRELTPDPVPHNWRQFTANIASLIGGLILLVGGADWLVKGCVDLATQWGVSELVIGLTIVAIGTSLPELVISILASLRGKRDLAVGNVVGSNILNVLAVVGISASVAPAGVNVDPQSLRFDIPLMLAVSAACFPIFLTGKQVSRLEGAAMLLFYVAYLAWLVYSFAVAGQAPGYGSLMGFLAPLGVAMVLLLVRRRRSGGGR</sequence>
<keyword evidence="8" id="KW-1185">Reference proteome</keyword>
<feature type="transmembrane region" description="Helical" evidence="5">
    <location>
        <begin position="80"/>
        <end position="98"/>
    </location>
</feature>
<feature type="domain" description="Sodium/calcium exchanger membrane region" evidence="6">
    <location>
        <begin position="8"/>
        <end position="145"/>
    </location>
</feature>
<feature type="transmembrane region" description="Helical" evidence="5">
    <location>
        <begin position="213"/>
        <end position="236"/>
    </location>
</feature>
<evidence type="ECO:0000256" key="5">
    <source>
        <dbReference type="SAM" id="Phobius"/>
    </source>
</evidence>
<dbReference type="AlphaFoldDB" id="A0A5C6AJL6"/>
<feature type="transmembrane region" description="Helical" evidence="5">
    <location>
        <begin position="175"/>
        <end position="193"/>
    </location>
</feature>
<dbReference type="GO" id="GO:0005886">
    <property type="term" value="C:plasma membrane"/>
    <property type="evidence" value="ECO:0007669"/>
    <property type="project" value="TreeGrafter"/>
</dbReference>
<feature type="transmembrane region" description="Helical" evidence="5">
    <location>
        <begin position="105"/>
        <end position="122"/>
    </location>
</feature>
<protein>
    <submittedName>
        <fullName evidence="7">Inner membrane protein YrbG</fullName>
    </submittedName>
</protein>
<feature type="transmembrane region" description="Helical" evidence="5">
    <location>
        <begin position="37"/>
        <end position="60"/>
    </location>
</feature>
<evidence type="ECO:0000259" key="6">
    <source>
        <dbReference type="Pfam" id="PF01699"/>
    </source>
</evidence>
<evidence type="ECO:0000313" key="7">
    <source>
        <dbReference type="EMBL" id="TWU00245.1"/>
    </source>
</evidence>
<dbReference type="GO" id="GO:0005262">
    <property type="term" value="F:calcium channel activity"/>
    <property type="evidence" value="ECO:0007669"/>
    <property type="project" value="TreeGrafter"/>
</dbReference>
<dbReference type="EMBL" id="SJPR01000001">
    <property type="protein sequence ID" value="TWU00245.1"/>
    <property type="molecule type" value="Genomic_DNA"/>
</dbReference>
<gene>
    <name evidence="7" type="primary">yrbG_2</name>
    <name evidence="7" type="ORF">Pla108_11920</name>
</gene>
<dbReference type="InterPro" id="IPR004481">
    <property type="entry name" value="K/Na/Ca-exchanger"/>
</dbReference>
<evidence type="ECO:0000256" key="2">
    <source>
        <dbReference type="ARBA" id="ARBA00022692"/>
    </source>
</evidence>
<dbReference type="Proteomes" id="UP000317421">
    <property type="component" value="Unassembled WGS sequence"/>
</dbReference>
<comment type="caution">
    <text evidence="7">The sequence shown here is derived from an EMBL/GenBank/DDBJ whole genome shotgun (WGS) entry which is preliminary data.</text>
</comment>
<dbReference type="GO" id="GO:0006874">
    <property type="term" value="P:intracellular calcium ion homeostasis"/>
    <property type="evidence" value="ECO:0007669"/>
    <property type="project" value="TreeGrafter"/>
</dbReference>
<feature type="transmembrane region" description="Helical" evidence="5">
    <location>
        <begin position="128"/>
        <end position="146"/>
    </location>
</feature>
<evidence type="ECO:0000256" key="4">
    <source>
        <dbReference type="ARBA" id="ARBA00023136"/>
    </source>
</evidence>
<dbReference type="InterPro" id="IPR044880">
    <property type="entry name" value="NCX_ion-bd_dom_sf"/>
</dbReference>
<proteinExistence type="predicted"/>
<keyword evidence="4 5" id="KW-0472">Membrane</keyword>
<comment type="subcellular location">
    <subcellularLocation>
        <location evidence="1">Membrane</location>
        <topology evidence="1">Multi-pass membrane protein</topology>
    </subcellularLocation>
</comment>
<feature type="transmembrane region" description="Helical" evidence="5">
    <location>
        <begin position="6"/>
        <end position="25"/>
    </location>
</feature>
<dbReference type="GO" id="GO:0008273">
    <property type="term" value="F:calcium, potassium:sodium antiporter activity"/>
    <property type="evidence" value="ECO:0007669"/>
    <property type="project" value="TreeGrafter"/>
</dbReference>
<feature type="transmembrane region" description="Helical" evidence="5">
    <location>
        <begin position="281"/>
        <end position="298"/>
    </location>
</feature>
<dbReference type="RefSeq" id="WP_146443932.1">
    <property type="nucleotide sequence ID" value="NZ_SJPR01000001.1"/>
</dbReference>
<evidence type="ECO:0000313" key="8">
    <source>
        <dbReference type="Proteomes" id="UP000317421"/>
    </source>
</evidence>
<dbReference type="Gene3D" id="1.20.1420.30">
    <property type="entry name" value="NCX, central ion-binding region"/>
    <property type="match status" value="1"/>
</dbReference>
<evidence type="ECO:0000256" key="1">
    <source>
        <dbReference type="ARBA" id="ARBA00004141"/>
    </source>
</evidence>
<dbReference type="NCBIfam" id="TIGR00367">
    <property type="entry name" value="calcium/sodium antiporter"/>
    <property type="match status" value="1"/>
</dbReference>
<feature type="transmembrane region" description="Helical" evidence="5">
    <location>
        <begin position="333"/>
        <end position="352"/>
    </location>
</feature>
<keyword evidence="2 5" id="KW-0812">Transmembrane</keyword>
<evidence type="ECO:0000256" key="3">
    <source>
        <dbReference type="ARBA" id="ARBA00022989"/>
    </source>
</evidence>
<accession>A0A5C6AJL6</accession>
<dbReference type="PANTHER" id="PTHR10846">
    <property type="entry name" value="SODIUM/POTASSIUM/CALCIUM EXCHANGER"/>
    <property type="match status" value="1"/>
</dbReference>
<dbReference type="Pfam" id="PF01699">
    <property type="entry name" value="Na_Ca_ex"/>
    <property type="match status" value="2"/>
</dbReference>
<dbReference type="OrthoDB" id="9794225at2"/>
<dbReference type="InterPro" id="IPR004837">
    <property type="entry name" value="NaCa_Exmemb"/>
</dbReference>
<name>A0A5C6AJL6_9BACT</name>
<feature type="transmembrane region" description="Helical" evidence="5">
    <location>
        <begin position="248"/>
        <end position="269"/>
    </location>
</feature>
<feature type="domain" description="Sodium/calcium exchanger membrane region" evidence="6">
    <location>
        <begin position="179"/>
        <end position="321"/>
    </location>
</feature>
<dbReference type="PANTHER" id="PTHR10846:SF8">
    <property type="entry name" value="INNER MEMBRANE PROTEIN YRBG"/>
    <property type="match status" value="1"/>
</dbReference>
<feature type="transmembrane region" description="Helical" evidence="5">
    <location>
        <begin position="310"/>
        <end position="327"/>
    </location>
</feature>